<accession>A1RCW9</accession>
<dbReference type="NCBIfam" id="NF033539">
    <property type="entry name" value="transpos_IS1380"/>
    <property type="match status" value="1"/>
</dbReference>
<name>A1RCW9_PAEAT</name>
<keyword evidence="4" id="KW-1185">Reference proteome</keyword>
<reference evidence="3 4" key="1">
    <citation type="journal article" date="2006" name="PLoS Genet.">
        <title>Secrets of soil survival revealed by the genome sequence of Arthrobacter aurescens TC1.</title>
        <authorList>
            <person name="Mongodin E.F."/>
            <person name="Shapir N."/>
            <person name="Daugherty S.C."/>
            <person name="DeBoy R.T."/>
            <person name="Emerson J.B."/>
            <person name="Shvartzbeyn A."/>
            <person name="Radune D."/>
            <person name="Vamathevan J."/>
            <person name="Riggs F."/>
            <person name="Grinberg V."/>
            <person name="Khouri H."/>
            <person name="Wackett L.P."/>
            <person name="Nelson K.E."/>
            <person name="Sadowsky M.J."/>
        </authorList>
    </citation>
    <scope>NUCLEOTIDE SEQUENCE [LARGE SCALE GENOMIC DNA]</scope>
    <source>
        <strain evidence="3 4">TC1</strain>
    </source>
</reference>
<dbReference type="EMBL" id="CP000475">
    <property type="protein sequence ID" value="ABM10583.1"/>
    <property type="molecule type" value="Genomic_DNA"/>
</dbReference>
<dbReference type="InterPro" id="IPR025668">
    <property type="entry name" value="Tnp_DDE_dom"/>
</dbReference>
<evidence type="ECO:0000256" key="1">
    <source>
        <dbReference type="SAM" id="MobiDB-lite"/>
    </source>
</evidence>
<feature type="domain" description="Transposase DDE" evidence="2">
    <location>
        <begin position="8"/>
        <end position="287"/>
    </location>
</feature>
<dbReference type="Pfam" id="PF13701">
    <property type="entry name" value="DDE_Tnp_1_4"/>
    <property type="match status" value="1"/>
</dbReference>
<organism evidence="3 4">
    <name type="scientific">Paenarthrobacter aurescens (strain TC1)</name>
    <dbReference type="NCBI Taxonomy" id="290340"/>
    <lineage>
        <taxon>Bacteria</taxon>
        <taxon>Bacillati</taxon>
        <taxon>Actinomycetota</taxon>
        <taxon>Actinomycetes</taxon>
        <taxon>Micrococcales</taxon>
        <taxon>Micrococcaceae</taxon>
        <taxon>Paenarthrobacter</taxon>
    </lineage>
</organism>
<evidence type="ECO:0000259" key="2">
    <source>
        <dbReference type="Pfam" id="PF13701"/>
    </source>
</evidence>
<gene>
    <name evidence="3" type="ordered locus">AAur_pTC10209</name>
</gene>
<dbReference type="KEGG" id="aau:AAur_pTC10209"/>
<geneLocation type="plasmid" evidence="3 4">
    <name>pTC1</name>
</geneLocation>
<dbReference type="HOGENOM" id="CLU_627980_0_0_11"/>
<evidence type="ECO:0000313" key="3">
    <source>
        <dbReference type="EMBL" id="ABM10583.1"/>
    </source>
</evidence>
<proteinExistence type="predicted"/>
<feature type="region of interest" description="Disordered" evidence="1">
    <location>
        <begin position="294"/>
        <end position="329"/>
    </location>
</feature>
<keyword evidence="3" id="KW-0614">Plasmid</keyword>
<dbReference type="InterPro" id="IPR047960">
    <property type="entry name" value="Transpos_IS1380"/>
</dbReference>
<evidence type="ECO:0000313" key="4">
    <source>
        <dbReference type="Proteomes" id="UP000000637"/>
    </source>
</evidence>
<protein>
    <submittedName>
        <fullName evidence="3">IS1380 family transposase</fullName>
    </submittedName>
</protein>
<dbReference type="AlphaFoldDB" id="A1RCW9"/>
<sequence>MLPEKLHFSPLSRRLVEASFTGGHITSDAGLLLLREVDRQHGLTRRLAKIVPDRRDPGRVQHGLQTLLAQRIYALAAGYEDLNDHDGLRHDYALQTAVNRLQPLAGKSTLGRLEQQADRETVVQAHRLLWEHFIAQHDQAPAEIVLDFDATDVPVHGDQEGRFFHGYYDHYCFLPLYVFCGRHLLVSYLRPSNIDGARHSWAILALLVKFIRRFWPETRIVFRGDGGFCRHRMLDWCDRKQVDYVVGLARNTRLQRMAAPAMQAVSEAYQETGQKMSGVYRFLYQGQMRSRYSTTVTSLPRRRHTEPSSRPITPAPITTRCLGTSGNDSAPVESRMRALSMLTPGSGVGSEPVAMTMFFVSSRRSPPSLSLTCTRPGPSIRHPPLNHSTLFLQNRNSTPLVSASTLSAFCFIICTRLSVGVTSTPRALSSPPAAAS</sequence>
<dbReference type="Proteomes" id="UP000000637">
    <property type="component" value="Plasmid pTC1"/>
</dbReference>